<feature type="transmembrane region" description="Helical" evidence="1">
    <location>
        <begin position="148"/>
        <end position="168"/>
    </location>
</feature>
<comment type="caution">
    <text evidence="2">The sequence shown here is derived from an EMBL/GenBank/DDBJ whole genome shotgun (WGS) entry which is preliminary data.</text>
</comment>
<evidence type="ECO:0000313" key="3">
    <source>
        <dbReference type="Proteomes" id="UP001201449"/>
    </source>
</evidence>
<dbReference type="InterPro" id="IPR018750">
    <property type="entry name" value="DUF2306_membrane"/>
</dbReference>
<protein>
    <submittedName>
        <fullName evidence="2">DUF2306 domain-containing protein</fullName>
    </submittedName>
</protein>
<dbReference type="EMBL" id="JAKEVZ010000005">
    <property type="protein sequence ID" value="MCF1750926.1"/>
    <property type="molecule type" value="Genomic_DNA"/>
</dbReference>
<dbReference type="RefSeq" id="WP_234860981.1">
    <property type="nucleotide sequence ID" value="NZ_JAKEVZ010000005.1"/>
</dbReference>
<feature type="transmembrane region" description="Helical" evidence="1">
    <location>
        <begin position="180"/>
        <end position="200"/>
    </location>
</feature>
<feature type="transmembrane region" description="Helical" evidence="1">
    <location>
        <begin position="47"/>
        <end position="69"/>
    </location>
</feature>
<keyword evidence="1" id="KW-0812">Transmembrane</keyword>
<evidence type="ECO:0000313" key="2">
    <source>
        <dbReference type="EMBL" id="MCF1750926.1"/>
    </source>
</evidence>
<sequence>MKKWLARFLVFLGLLLILPLTWTTFTYFNFDPNFGFLRIKQEAVASGWYLPFYYLHVLPAGLILLAGLFQIISGSKPKYRNAHRWLGKFYMMAVLLLVAPGALGMSFFIDRGVMVFLSFLLQNILWFGFTWLALRAIKAGNLDSHRRWAIRSYALAFAAVTLRLYVFIFNWDFDLSTVNAYATIAWASWLGNLVVAELYLRLSRH</sequence>
<accession>A0ABS9BS71</accession>
<name>A0ABS9BS71_9BACT</name>
<dbReference type="Proteomes" id="UP001201449">
    <property type="component" value="Unassembled WGS sequence"/>
</dbReference>
<evidence type="ECO:0000256" key="1">
    <source>
        <dbReference type="SAM" id="Phobius"/>
    </source>
</evidence>
<organism evidence="2 3">
    <name type="scientific">Mariniradius sediminis</name>
    <dbReference type="NCBI Taxonomy" id="2909237"/>
    <lineage>
        <taxon>Bacteria</taxon>
        <taxon>Pseudomonadati</taxon>
        <taxon>Bacteroidota</taxon>
        <taxon>Cytophagia</taxon>
        <taxon>Cytophagales</taxon>
        <taxon>Cyclobacteriaceae</taxon>
        <taxon>Mariniradius</taxon>
    </lineage>
</organism>
<keyword evidence="1" id="KW-1133">Transmembrane helix</keyword>
<proteinExistence type="predicted"/>
<feature type="transmembrane region" description="Helical" evidence="1">
    <location>
        <begin position="115"/>
        <end position="136"/>
    </location>
</feature>
<feature type="transmembrane region" description="Helical" evidence="1">
    <location>
        <begin position="89"/>
        <end position="109"/>
    </location>
</feature>
<reference evidence="2 3" key="1">
    <citation type="submission" date="2022-01" db="EMBL/GenBank/DDBJ databases">
        <title>Mariniradius saccharolyticus sp. nov., isolated from sediment of a river.</title>
        <authorList>
            <person name="Liu H."/>
        </authorList>
    </citation>
    <scope>NUCLEOTIDE SEQUENCE [LARGE SCALE GENOMIC DNA]</scope>
    <source>
        <strain evidence="2 3">RY-2</strain>
    </source>
</reference>
<gene>
    <name evidence="2" type="ORF">L0U89_07560</name>
</gene>
<keyword evidence="1" id="KW-0472">Membrane</keyword>
<keyword evidence="3" id="KW-1185">Reference proteome</keyword>
<dbReference type="Pfam" id="PF10067">
    <property type="entry name" value="DUF2306"/>
    <property type="match status" value="1"/>
</dbReference>